<dbReference type="Pfam" id="PF02958">
    <property type="entry name" value="EcKL"/>
    <property type="match status" value="1"/>
</dbReference>
<dbReference type="SMART" id="SM00587">
    <property type="entry name" value="CHK"/>
    <property type="match status" value="1"/>
</dbReference>
<organism evidence="2 3">
    <name type="scientific">Portunus trituberculatus</name>
    <name type="common">Swimming crab</name>
    <name type="synonym">Neptunus trituberculatus</name>
    <dbReference type="NCBI Taxonomy" id="210409"/>
    <lineage>
        <taxon>Eukaryota</taxon>
        <taxon>Metazoa</taxon>
        <taxon>Ecdysozoa</taxon>
        <taxon>Arthropoda</taxon>
        <taxon>Crustacea</taxon>
        <taxon>Multicrustacea</taxon>
        <taxon>Malacostraca</taxon>
        <taxon>Eumalacostraca</taxon>
        <taxon>Eucarida</taxon>
        <taxon>Decapoda</taxon>
        <taxon>Pleocyemata</taxon>
        <taxon>Brachyura</taxon>
        <taxon>Eubrachyura</taxon>
        <taxon>Portunoidea</taxon>
        <taxon>Portunidae</taxon>
        <taxon>Portuninae</taxon>
        <taxon>Portunus</taxon>
    </lineage>
</organism>
<evidence type="ECO:0000313" key="3">
    <source>
        <dbReference type="Proteomes" id="UP000324222"/>
    </source>
</evidence>
<dbReference type="PANTHER" id="PTHR11012">
    <property type="entry name" value="PROTEIN KINASE-LIKE DOMAIN-CONTAINING"/>
    <property type="match status" value="1"/>
</dbReference>
<accession>A0A5B7G638</accession>
<comment type="caution">
    <text evidence="2">The sequence shown here is derived from an EMBL/GenBank/DDBJ whole genome shotgun (WGS) entry which is preliminary data.</text>
</comment>
<dbReference type="AlphaFoldDB" id="A0A5B7G638"/>
<dbReference type="Proteomes" id="UP000324222">
    <property type="component" value="Unassembled WGS sequence"/>
</dbReference>
<dbReference type="InterPro" id="IPR004119">
    <property type="entry name" value="EcKL"/>
</dbReference>
<keyword evidence="3" id="KW-1185">Reference proteome</keyword>
<dbReference type="InterPro" id="IPR011009">
    <property type="entry name" value="Kinase-like_dom_sf"/>
</dbReference>
<feature type="domain" description="CHK kinase-like" evidence="1">
    <location>
        <begin position="132"/>
        <end position="266"/>
    </location>
</feature>
<dbReference type="PANTHER" id="PTHR11012:SF30">
    <property type="entry name" value="PROTEIN KINASE-LIKE DOMAIN-CONTAINING"/>
    <property type="match status" value="1"/>
</dbReference>
<dbReference type="SUPFAM" id="SSF56112">
    <property type="entry name" value="Protein kinase-like (PK-like)"/>
    <property type="match status" value="1"/>
</dbReference>
<reference evidence="2 3" key="1">
    <citation type="submission" date="2019-05" db="EMBL/GenBank/DDBJ databases">
        <title>Another draft genome of Portunus trituberculatus and its Hox gene families provides insights of decapod evolution.</title>
        <authorList>
            <person name="Jeong J.-H."/>
            <person name="Song I."/>
            <person name="Kim S."/>
            <person name="Choi T."/>
            <person name="Kim D."/>
            <person name="Ryu S."/>
            <person name="Kim W."/>
        </authorList>
    </citation>
    <scope>NUCLEOTIDE SEQUENCE [LARGE SCALE GENOMIC DNA]</scope>
    <source>
        <tissue evidence="2">Muscle</tissue>
    </source>
</reference>
<evidence type="ECO:0000259" key="1">
    <source>
        <dbReference type="SMART" id="SM00587"/>
    </source>
</evidence>
<dbReference type="InterPro" id="IPR015897">
    <property type="entry name" value="CHK_kinase-like"/>
</dbReference>
<dbReference type="EMBL" id="VSRR010011263">
    <property type="protein sequence ID" value="MPC52936.1"/>
    <property type="molecule type" value="Genomic_DNA"/>
</dbReference>
<protein>
    <recommendedName>
        <fullName evidence="1">CHK kinase-like domain-containing protein</fullName>
    </recommendedName>
</protein>
<sequence>MSSSPSVTPMSLVTEDHVQAALTSDKGAAAQLTAWKIVDFTKKGDNYSCLVTSVVVKYEFDGKSSEVVYVVKINTGKTFGHPDLLQIAFQKERNFFLDIAPQINSVLKKIGHTEIQVPKCFHTSLKKGKEVIFLEDLRARGYKMADRKQGLDKAHITLVLRELARLHAASLLLQNKTPDEDLGEKYPYLKIGMAYCIKNYDAMKNLIKESVVLAQNIIKKVGGYERVTAWIDMIIPRLTDIFEELECGDPRVVCHGDCWINNLLFR</sequence>
<dbReference type="Gene3D" id="3.90.1200.10">
    <property type="match status" value="1"/>
</dbReference>
<name>A0A5B7G638_PORTR</name>
<evidence type="ECO:0000313" key="2">
    <source>
        <dbReference type="EMBL" id="MPC52936.1"/>
    </source>
</evidence>
<gene>
    <name evidence="2" type="ORF">E2C01_046817</name>
</gene>
<dbReference type="OrthoDB" id="6332129at2759"/>
<proteinExistence type="predicted"/>